<gene>
    <name evidence="1" type="ORF">VICG_00232</name>
</gene>
<dbReference type="HOGENOM" id="CLU_1929209_0_0_1"/>
<evidence type="ECO:0000313" key="1">
    <source>
        <dbReference type="EMBL" id="ELA42917.1"/>
    </source>
</evidence>
<name>L2GRF9_VITCO</name>
<dbReference type="RefSeq" id="XP_007603685.1">
    <property type="nucleotide sequence ID" value="XM_007603623.1"/>
</dbReference>
<keyword evidence="2" id="KW-1185">Reference proteome</keyword>
<dbReference type="Proteomes" id="UP000011082">
    <property type="component" value="Unassembled WGS sequence"/>
</dbReference>
<dbReference type="EMBL" id="JH370130">
    <property type="protein sequence ID" value="ELA42917.1"/>
    <property type="molecule type" value="Genomic_DNA"/>
</dbReference>
<dbReference type="GeneID" id="19880950"/>
<sequence>MSNAALLARASFVFKWRIRTVFHHYQPGITQFIIFSGVQFLKIFKESSRRKPKYNGLGAGMKRLVLWLFITKIKISTALRTQQNIVYINVSFTLQNLTHKFPLNVYLGGSIFLSLFFKQYFAPISTWSDGK</sequence>
<proteinExistence type="predicted"/>
<reference evidence="2" key="1">
    <citation type="submission" date="2011-05" db="EMBL/GenBank/DDBJ databases">
        <title>The genome sequence of Vittaforma corneae strain ATCC 50505.</title>
        <authorList>
            <consortium name="The Broad Institute Genome Sequencing Platform"/>
            <person name="Cuomo C."/>
            <person name="Didier E."/>
            <person name="Bowers L."/>
            <person name="Young S.K."/>
            <person name="Zeng Q."/>
            <person name="Gargeya S."/>
            <person name="Fitzgerald M."/>
            <person name="Haas B."/>
            <person name="Abouelleil A."/>
            <person name="Alvarado L."/>
            <person name="Arachchi H.M."/>
            <person name="Berlin A."/>
            <person name="Chapman S.B."/>
            <person name="Gearin G."/>
            <person name="Goldberg J."/>
            <person name="Griggs A."/>
            <person name="Gujja S."/>
            <person name="Hansen M."/>
            <person name="Heiman D."/>
            <person name="Howarth C."/>
            <person name="Larimer J."/>
            <person name="Lui A."/>
            <person name="MacDonald P.J.P."/>
            <person name="McCowen C."/>
            <person name="Montmayeur A."/>
            <person name="Murphy C."/>
            <person name="Neiman D."/>
            <person name="Pearson M."/>
            <person name="Priest M."/>
            <person name="Roberts A."/>
            <person name="Saif S."/>
            <person name="Shea T."/>
            <person name="Sisk P."/>
            <person name="Stolte C."/>
            <person name="Sykes S."/>
            <person name="Wortman J."/>
            <person name="Nusbaum C."/>
            <person name="Birren B."/>
        </authorList>
    </citation>
    <scope>NUCLEOTIDE SEQUENCE [LARGE SCALE GENOMIC DNA]</scope>
    <source>
        <strain evidence="2">ATCC 50505</strain>
    </source>
</reference>
<protein>
    <submittedName>
        <fullName evidence="1">Uncharacterized protein</fullName>
    </submittedName>
</protein>
<organism evidence="1 2">
    <name type="scientific">Vittaforma corneae (strain ATCC 50505)</name>
    <name type="common">Microsporidian parasite</name>
    <name type="synonym">Nosema corneum</name>
    <dbReference type="NCBI Taxonomy" id="993615"/>
    <lineage>
        <taxon>Eukaryota</taxon>
        <taxon>Fungi</taxon>
        <taxon>Fungi incertae sedis</taxon>
        <taxon>Microsporidia</taxon>
        <taxon>Nosematidae</taxon>
        <taxon>Vittaforma</taxon>
    </lineage>
</organism>
<dbReference type="AlphaFoldDB" id="L2GRF9"/>
<evidence type="ECO:0000313" key="2">
    <source>
        <dbReference type="Proteomes" id="UP000011082"/>
    </source>
</evidence>
<accession>L2GRF9</accession>
<dbReference type="InParanoid" id="L2GRF9"/>
<dbReference type="VEuPathDB" id="MicrosporidiaDB:VICG_00232"/>